<dbReference type="PROSITE" id="PS51257">
    <property type="entry name" value="PROKAR_LIPOPROTEIN"/>
    <property type="match status" value="1"/>
</dbReference>
<accession>A0A4Y8P9M1</accession>
<protein>
    <submittedName>
        <fullName evidence="1">Uncharacterized protein</fullName>
    </submittedName>
</protein>
<reference evidence="1 2" key="1">
    <citation type="submission" date="2016-05" db="EMBL/GenBank/DDBJ databases">
        <title>Diversity and Homogeneity among Thermoacidophilic Verrucomicrobia Methanotrophs Linked with Geographical Origin.</title>
        <authorList>
            <person name="Erikstad H.-A."/>
            <person name="Smestad N.B."/>
            <person name="Ceballos R.M."/>
            <person name="Birkeland N.-K."/>
        </authorList>
    </citation>
    <scope>NUCLEOTIDE SEQUENCE [LARGE SCALE GENOMIC DNA]</scope>
    <source>
        <strain evidence="1 2">Phi</strain>
    </source>
</reference>
<comment type="caution">
    <text evidence="1">The sequence shown here is derived from an EMBL/GenBank/DDBJ whole genome shotgun (WGS) entry which is preliminary data.</text>
</comment>
<dbReference type="AlphaFoldDB" id="A0A4Y8P9M1"/>
<name>A0A4Y8P9M1_9BACT</name>
<evidence type="ECO:0000313" key="2">
    <source>
        <dbReference type="Proteomes" id="UP000297713"/>
    </source>
</evidence>
<organism evidence="1 2">
    <name type="scientific">Methylacidiphilum caldifontis</name>
    <dbReference type="NCBI Taxonomy" id="2795386"/>
    <lineage>
        <taxon>Bacteria</taxon>
        <taxon>Pseudomonadati</taxon>
        <taxon>Verrucomicrobiota</taxon>
        <taxon>Methylacidiphilae</taxon>
        <taxon>Methylacidiphilales</taxon>
        <taxon>Methylacidiphilaceae</taxon>
        <taxon>Methylacidiphilum (ex Ratnadevi et al. 2023)</taxon>
    </lineage>
</organism>
<dbReference type="Proteomes" id="UP000297713">
    <property type="component" value="Unassembled WGS sequence"/>
</dbReference>
<dbReference type="EMBL" id="LXQC01000154">
    <property type="protein sequence ID" value="TFE67423.1"/>
    <property type="molecule type" value="Genomic_DNA"/>
</dbReference>
<proteinExistence type="predicted"/>
<evidence type="ECO:0000313" key="1">
    <source>
        <dbReference type="EMBL" id="TFE67423.1"/>
    </source>
</evidence>
<gene>
    <name evidence="1" type="ORF">A7Q10_01160</name>
</gene>
<keyword evidence="2" id="KW-1185">Reference proteome</keyword>
<sequence length="190" mass="20616">MTRKKLYMQPYAIIKDAILSLSFLLFFSSCSHTYFYPYQGKNVQIGKGSGKRVINGIDVWSDGLPKKKYTIIGVIHDNRSGLFSSGVLKSVTQKAKQHGADGIIEYQAYATAVNSLAASASGFASNADQMPSTYGPTMSSWLAFVGPASAAVAGAQSGQSRWWVIKYLPEGKESQNKPETTKKEEAAKNS</sequence>